<evidence type="ECO:0000313" key="2">
    <source>
        <dbReference type="EMBL" id="CAG4989196.1"/>
    </source>
</evidence>
<keyword evidence="3" id="KW-1185">Reference proteome</keyword>
<reference evidence="2" key="1">
    <citation type="submission" date="2021-04" db="EMBL/GenBank/DDBJ databases">
        <authorList>
            <person name="Rodrigo-Torres L."/>
            <person name="Arahal R. D."/>
            <person name="Lucena T."/>
        </authorList>
    </citation>
    <scope>NUCLEOTIDE SEQUENCE</scope>
    <source>
        <strain evidence="2">CECT 9275</strain>
    </source>
</reference>
<dbReference type="AlphaFoldDB" id="A0A916N407"/>
<dbReference type="RefSeq" id="WP_215237043.1">
    <property type="nucleotide sequence ID" value="NZ_CAJRAF010000001.1"/>
</dbReference>
<feature type="chain" id="PRO_5036744583" evidence="1">
    <location>
        <begin position="23"/>
        <end position="193"/>
    </location>
</feature>
<organism evidence="2 3">
    <name type="scientific">Dyadobacter helix</name>
    <dbReference type="NCBI Taxonomy" id="2822344"/>
    <lineage>
        <taxon>Bacteria</taxon>
        <taxon>Pseudomonadati</taxon>
        <taxon>Bacteroidota</taxon>
        <taxon>Cytophagia</taxon>
        <taxon>Cytophagales</taxon>
        <taxon>Spirosomataceae</taxon>
        <taxon>Dyadobacter</taxon>
    </lineage>
</organism>
<sequence length="193" mass="21686">MGIFSVLRATLLLLVSFLLVLANTGCDSGSGKNEKLDKYYDLQGFIQKQVTLLKAAKPTVNKQVSLNGEQEKLVSREVNWEKELELFMQADLNKPAYAQSYAVKKDSLHIAYTLISGENLLVKKLIIRLDSISKSPVLIEGELESSNKLYQSYKKIRMICSQGKITSYSIEGYQKLALMDAQPFSVQVKIGHY</sequence>
<evidence type="ECO:0000313" key="3">
    <source>
        <dbReference type="Proteomes" id="UP000680038"/>
    </source>
</evidence>
<keyword evidence="1" id="KW-0732">Signal</keyword>
<feature type="signal peptide" evidence="1">
    <location>
        <begin position="1"/>
        <end position="22"/>
    </location>
</feature>
<proteinExistence type="predicted"/>
<name>A0A916N407_9BACT</name>
<comment type="caution">
    <text evidence="2">The sequence shown here is derived from an EMBL/GenBank/DDBJ whole genome shotgun (WGS) entry which is preliminary data.</text>
</comment>
<gene>
    <name evidence="2" type="ORF">DYBT9275_00242</name>
</gene>
<dbReference type="Proteomes" id="UP000680038">
    <property type="component" value="Unassembled WGS sequence"/>
</dbReference>
<accession>A0A916N407</accession>
<evidence type="ECO:0000256" key="1">
    <source>
        <dbReference type="SAM" id="SignalP"/>
    </source>
</evidence>
<dbReference type="EMBL" id="CAJRAF010000001">
    <property type="protein sequence ID" value="CAG4989196.1"/>
    <property type="molecule type" value="Genomic_DNA"/>
</dbReference>
<protein>
    <submittedName>
        <fullName evidence="2">Uncharacterized protein</fullName>
    </submittedName>
</protein>